<dbReference type="PANTHER" id="PTHR47773:SF1">
    <property type="entry name" value="C2H2-TYPE DOMAIN-CONTAINING PROTEIN"/>
    <property type="match status" value="1"/>
</dbReference>
<organism evidence="3 4">
    <name type="scientific">Takifugu flavidus</name>
    <name type="common">sansaifugu</name>
    <dbReference type="NCBI Taxonomy" id="433684"/>
    <lineage>
        <taxon>Eukaryota</taxon>
        <taxon>Metazoa</taxon>
        <taxon>Chordata</taxon>
        <taxon>Craniata</taxon>
        <taxon>Vertebrata</taxon>
        <taxon>Euteleostomi</taxon>
        <taxon>Actinopterygii</taxon>
        <taxon>Neopterygii</taxon>
        <taxon>Teleostei</taxon>
        <taxon>Neoteleostei</taxon>
        <taxon>Acanthomorphata</taxon>
        <taxon>Eupercaria</taxon>
        <taxon>Tetraodontiformes</taxon>
        <taxon>Tetradontoidea</taxon>
        <taxon>Tetraodontidae</taxon>
        <taxon>Takifugu</taxon>
    </lineage>
</organism>
<evidence type="ECO:0000259" key="2">
    <source>
        <dbReference type="Pfam" id="PF20499"/>
    </source>
</evidence>
<dbReference type="EMBL" id="RHFK02000024">
    <property type="protein sequence ID" value="TWW54947.1"/>
    <property type="molecule type" value="Genomic_DNA"/>
</dbReference>
<feature type="compositionally biased region" description="Acidic residues" evidence="1">
    <location>
        <begin position="1013"/>
        <end position="1024"/>
    </location>
</feature>
<feature type="compositionally biased region" description="Pro residues" evidence="1">
    <location>
        <begin position="1326"/>
        <end position="1339"/>
    </location>
</feature>
<gene>
    <name evidence="3" type="ORF">D4764_0131920</name>
</gene>
<feature type="region of interest" description="Disordered" evidence="1">
    <location>
        <begin position="271"/>
        <end position="311"/>
    </location>
</feature>
<comment type="caution">
    <text evidence="3">The sequence shown here is derived from an EMBL/GenBank/DDBJ whole genome shotgun (WGS) entry which is preliminary data.</text>
</comment>
<feature type="region of interest" description="Disordered" evidence="1">
    <location>
        <begin position="1007"/>
        <end position="1042"/>
    </location>
</feature>
<proteinExistence type="predicted"/>
<protein>
    <recommendedName>
        <fullName evidence="2">DUF6729 domain-containing protein</fullName>
    </recommendedName>
</protein>
<name>A0A5C6MNH2_9TELE</name>
<sequence length="1463" mass="164486">MDPLMPSLCILDTSVPQDRQQCVLKASKEARAAQLKPHQPTDDSGLRCLKTACDEAKRRCRLVTQNPSEVQWMGQLILTFGKYRGKSFHWLVENDVGYIKYIVDRHVKEKQRPERGPINDEWVKDYLLKYIQFFPHVSCHLEMCVDRAIYGQGRFKSFTFEEMWKWYSLHKQLLSDPQCGSDHERRMAQEAHTSVKQWLVMAENDIATSSLKRFRKYILDRETQHGAPPPTATATATATATSSSSSTCTVATVGEDDAVLAEALASYERKAAAEKAKRPGKQSRPASAHKSVRRTAPSSTARSPSEPHIEVPVAAPERTTAVMDAAPQPCRPTATSAAQPEVTYEGWHKMWESAPNGLPQADVAWLKEDETNGLFQRPASFQDKYGKMKWRKVLKDDRMWFHPPEVPGVVGRTVPSADSFFRSRVFFWRPVGVWRYSLRCPRAACPARENKGAFLYRCGYSHTVRQICHVSGWYSMLTEVLACNACRKAAKDSEEHAIGRFPSWEGCILNQLSPAHQGMFPAVLTLRRGVDKQVVRLLRDRTEGNTMAKVWRQVQESHCEEYLQRKDLYTTLLTQYTKPGKITKSFSPKFQLPPPRRELPSPRLLRKAFLLAEAENIEDYRAQIMSTFGKVLKYDSTKKICKKLSGDGKGTAEWCTNVGNERSQILMSVLTCEESLEKMRPMAKGLMERYQRAGEAAPELMYVDRGCCRALGVSSLEQLFDKWVDRGMLIRLDIFHWIHRFDAAVRTDHHSKCALFKSALSAAVFSYNKDDVALLLQAVRAGLPDMADSLSDSQLIERHVTKRDLSHYVRRITVGAQETFVRVQKVIDTLKGPAGMDDNQVHLFKGNDDIDHVWQNQQKHLECIQDPPGRNMYTIKKHVTRNGVSLPRYATDRGSNSLEGFHSFLPSMIPGPHCAAVPFQVYLLAGIARWNADRESASVRGQRGRQHLVYVSPLVHRLNERCQQLFGVVEDANYRAPVPPGGERIGLEYLFCQSTDTFNVPEHYAQTTNTLQTDEDEGDEGEVDEASRDDDPPDGDAGYISDAVDDRLTPLPRNLHLTDQAVADDFDPCAEDVCGPNHLPGYEHVEELSRLLVDVALEEGKLAISNSTRQRVIAAWNGLHLHDRSIHQFDSLYSARWGNALFGRTNGDPAESSLVQKLKFSKRHSAAHLLDSRKNRLMYCFVKQLWLHPHCRAKAGGLPHKHLLTRLYQRVQQRVTVDDAELSKLGIPLLKINTKSIAHFIRRQEALSAANVTDHGLSVLRRHQSIAQCSQPPALELPLERPHTSRPQVTYEVTPSLAGTRKLKYRHGRTDAAPYLPPLGHTVTSPSPPAPQPEPPSPAPSQTTPRKGKYELLASQLSPQSLPTGFLLTVLAVKASKVPQLKNYAVEIPTFGEFARVSTASVQWQSLALGEHLLIMVSPLPGKYELLASQLSPQSLPTGFLLTVLAVKASKVPQLKYASVVTD</sequence>
<feature type="region of interest" description="Disordered" evidence="1">
    <location>
        <begin position="1310"/>
        <end position="1346"/>
    </location>
</feature>
<evidence type="ECO:0000256" key="1">
    <source>
        <dbReference type="SAM" id="MobiDB-lite"/>
    </source>
</evidence>
<reference evidence="3 4" key="1">
    <citation type="submission" date="2019-04" db="EMBL/GenBank/DDBJ databases">
        <title>Chromosome genome assembly for Takifugu flavidus.</title>
        <authorList>
            <person name="Xiao S."/>
        </authorList>
    </citation>
    <scope>NUCLEOTIDE SEQUENCE [LARGE SCALE GENOMIC DNA]</scope>
    <source>
        <strain evidence="3">HTHZ2018</strain>
        <tissue evidence="3">Muscle</tissue>
    </source>
</reference>
<evidence type="ECO:0000313" key="4">
    <source>
        <dbReference type="Proteomes" id="UP000324091"/>
    </source>
</evidence>
<accession>A0A5C6MNH2</accession>
<evidence type="ECO:0000313" key="3">
    <source>
        <dbReference type="EMBL" id="TWW54947.1"/>
    </source>
</evidence>
<dbReference type="PANTHER" id="PTHR47773">
    <property type="entry name" value="SI:DKEY-9I5.2-RELATED"/>
    <property type="match status" value="1"/>
</dbReference>
<dbReference type="InterPro" id="IPR046616">
    <property type="entry name" value="DUF6729"/>
</dbReference>
<feature type="region of interest" description="Disordered" evidence="1">
    <location>
        <begin position="222"/>
        <end position="246"/>
    </location>
</feature>
<feature type="region of interest" description="Disordered" evidence="1">
    <location>
        <begin position="1271"/>
        <end position="1295"/>
    </location>
</feature>
<feature type="domain" description="DUF6729" evidence="2">
    <location>
        <begin position="386"/>
        <end position="609"/>
    </location>
</feature>
<keyword evidence="4" id="KW-1185">Reference proteome</keyword>
<dbReference type="Pfam" id="PF20499">
    <property type="entry name" value="DUF6729"/>
    <property type="match status" value="1"/>
</dbReference>
<feature type="compositionally biased region" description="Low complexity" evidence="1">
    <location>
        <begin position="232"/>
        <end position="246"/>
    </location>
</feature>
<dbReference type="Proteomes" id="UP000324091">
    <property type="component" value="Unassembled WGS sequence"/>
</dbReference>